<keyword evidence="2" id="KW-0732">Signal</keyword>
<dbReference type="AlphaFoldDB" id="A0A812JAV8"/>
<evidence type="ECO:0000313" key="4">
    <source>
        <dbReference type="Proteomes" id="UP000604046"/>
    </source>
</evidence>
<feature type="transmembrane region" description="Helical" evidence="1">
    <location>
        <begin position="115"/>
        <end position="142"/>
    </location>
</feature>
<feature type="transmembrane region" description="Helical" evidence="1">
    <location>
        <begin position="193"/>
        <end position="213"/>
    </location>
</feature>
<protein>
    <recommendedName>
        <fullName evidence="5">Transmembrane protein</fullName>
    </recommendedName>
</protein>
<keyword evidence="1" id="KW-0812">Transmembrane</keyword>
<evidence type="ECO:0000256" key="1">
    <source>
        <dbReference type="SAM" id="Phobius"/>
    </source>
</evidence>
<comment type="caution">
    <text evidence="3">The sequence shown here is derived from an EMBL/GenBank/DDBJ whole genome shotgun (WGS) entry which is preliminary data.</text>
</comment>
<feature type="chain" id="PRO_5032333942" description="Transmembrane protein" evidence="2">
    <location>
        <begin position="21"/>
        <end position="288"/>
    </location>
</feature>
<feature type="transmembrane region" description="Helical" evidence="1">
    <location>
        <begin position="162"/>
        <end position="181"/>
    </location>
</feature>
<evidence type="ECO:0000256" key="2">
    <source>
        <dbReference type="SAM" id="SignalP"/>
    </source>
</evidence>
<feature type="signal peptide" evidence="2">
    <location>
        <begin position="1"/>
        <end position="20"/>
    </location>
</feature>
<keyword evidence="1" id="KW-0472">Membrane</keyword>
<name>A0A812JAV8_9DINO</name>
<feature type="transmembrane region" description="Helical" evidence="1">
    <location>
        <begin position="219"/>
        <end position="238"/>
    </location>
</feature>
<organism evidence="3 4">
    <name type="scientific">Symbiodinium natans</name>
    <dbReference type="NCBI Taxonomy" id="878477"/>
    <lineage>
        <taxon>Eukaryota</taxon>
        <taxon>Sar</taxon>
        <taxon>Alveolata</taxon>
        <taxon>Dinophyceae</taxon>
        <taxon>Suessiales</taxon>
        <taxon>Symbiodiniaceae</taxon>
        <taxon>Symbiodinium</taxon>
    </lineage>
</organism>
<evidence type="ECO:0000313" key="3">
    <source>
        <dbReference type="EMBL" id="CAE7201610.1"/>
    </source>
</evidence>
<dbReference type="OrthoDB" id="422752at2759"/>
<dbReference type="EMBL" id="CAJNDS010000395">
    <property type="protein sequence ID" value="CAE7201610.1"/>
    <property type="molecule type" value="Genomic_DNA"/>
</dbReference>
<dbReference type="Proteomes" id="UP000604046">
    <property type="component" value="Unassembled WGS sequence"/>
</dbReference>
<keyword evidence="1" id="KW-1133">Transmembrane helix</keyword>
<keyword evidence="4" id="KW-1185">Reference proteome</keyword>
<gene>
    <name evidence="3" type="ORF">SNAT2548_LOCUS6051</name>
</gene>
<accession>A0A812JAV8</accession>
<evidence type="ECO:0008006" key="5">
    <source>
        <dbReference type="Google" id="ProtNLM"/>
    </source>
</evidence>
<sequence>MLRWLVRVAGCCYCLRVASGAAIEGEATVDEDVCSVMQTRQPQQGEPGVPRSSGTSKAETAAIKAEALDRLVARTDNSSAFSEKADGSEHVEGSVRQHVRKFQDWFNSRPPEVQVLLKAVCLSWVIAVSLGLLGLACGVLRFHSPSKYISWKVLAEREAGGGFLSIPLNIFLTIASIPNSIMHLSTESRRSMAAILVFFAILFAIMWHAQLIQPVVDELASYLFVFALVGAVCVVILVDMWRRVHASLSGSFAGLRRMQQQFAHFQQRFGLGEPHEETGSLYSAASVR</sequence>
<proteinExistence type="predicted"/>
<reference evidence="3" key="1">
    <citation type="submission" date="2021-02" db="EMBL/GenBank/DDBJ databases">
        <authorList>
            <person name="Dougan E. K."/>
            <person name="Rhodes N."/>
            <person name="Thang M."/>
            <person name="Chan C."/>
        </authorList>
    </citation>
    <scope>NUCLEOTIDE SEQUENCE</scope>
</reference>